<dbReference type="InterPro" id="IPR011013">
    <property type="entry name" value="Gal_mutarotase_sf_dom"/>
</dbReference>
<comment type="caution">
    <text evidence="2">The sequence shown here is derived from an EMBL/GenBank/DDBJ whole genome shotgun (WGS) entry which is preliminary data.</text>
</comment>
<keyword evidence="1" id="KW-0812">Transmembrane</keyword>
<name>A0ABU6Q6X4_9FABA</name>
<proteinExistence type="predicted"/>
<dbReference type="PANTHER" id="PTHR11122:SF13">
    <property type="entry name" value="GLUCOSE-6-PHOSPHATE 1-EPIMERASE"/>
    <property type="match status" value="1"/>
</dbReference>
<organism evidence="2 3">
    <name type="scientific">Stylosanthes scabra</name>
    <dbReference type="NCBI Taxonomy" id="79078"/>
    <lineage>
        <taxon>Eukaryota</taxon>
        <taxon>Viridiplantae</taxon>
        <taxon>Streptophyta</taxon>
        <taxon>Embryophyta</taxon>
        <taxon>Tracheophyta</taxon>
        <taxon>Spermatophyta</taxon>
        <taxon>Magnoliopsida</taxon>
        <taxon>eudicotyledons</taxon>
        <taxon>Gunneridae</taxon>
        <taxon>Pentapetalae</taxon>
        <taxon>rosids</taxon>
        <taxon>fabids</taxon>
        <taxon>Fabales</taxon>
        <taxon>Fabaceae</taxon>
        <taxon>Papilionoideae</taxon>
        <taxon>50 kb inversion clade</taxon>
        <taxon>dalbergioids sensu lato</taxon>
        <taxon>Dalbergieae</taxon>
        <taxon>Pterocarpus clade</taxon>
        <taxon>Stylosanthes</taxon>
    </lineage>
</organism>
<feature type="transmembrane region" description="Helical" evidence="1">
    <location>
        <begin position="34"/>
        <end position="56"/>
    </location>
</feature>
<evidence type="ECO:0000256" key="1">
    <source>
        <dbReference type="SAM" id="Phobius"/>
    </source>
</evidence>
<evidence type="ECO:0000313" key="3">
    <source>
        <dbReference type="Proteomes" id="UP001341840"/>
    </source>
</evidence>
<keyword evidence="1" id="KW-1133">Transmembrane helix</keyword>
<evidence type="ECO:0000313" key="2">
    <source>
        <dbReference type="EMBL" id="MED6107292.1"/>
    </source>
</evidence>
<dbReference type="SUPFAM" id="SSF74650">
    <property type="entry name" value="Galactose mutarotase-like"/>
    <property type="match status" value="1"/>
</dbReference>
<dbReference type="EMBL" id="JASCZI010000032">
    <property type="protein sequence ID" value="MED6107292.1"/>
    <property type="molecule type" value="Genomic_DNA"/>
</dbReference>
<reference evidence="2 3" key="1">
    <citation type="journal article" date="2023" name="Plants (Basel)">
        <title>Bridging the Gap: Combining Genomics and Transcriptomics Approaches to Understand Stylosanthes scabra, an Orphan Legume from the Brazilian Caatinga.</title>
        <authorList>
            <person name="Ferreira-Neto J.R.C."/>
            <person name="da Silva M.D."/>
            <person name="Binneck E."/>
            <person name="de Melo N.F."/>
            <person name="da Silva R.H."/>
            <person name="de Melo A.L.T.M."/>
            <person name="Pandolfi V."/>
            <person name="Bustamante F.O."/>
            <person name="Brasileiro-Vidal A.C."/>
            <person name="Benko-Iseppon A.M."/>
        </authorList>
    </citation>
    <scope>NUCLEOTIDE SEQUENCE [LARGE SCALE GENOMIC DNA]</scope>
    <source>
        <tissue evidence="2">Leaves</tissue>
    </source>
</reference>
<dbReference type="InterPro" id="IPR014718">
    <property type="entry name" value="GH-type_carb-bd"/>
</dbReference>
<keyword evidence="1" id="KW-0472">Membrane</keyword>
<keyword evidence="3" id="KW-1185">Reference proteome</keyword>
<protein>
    <submittedName>
        <fullName evidence="2">Uncharacterized protein</fullName>
    </submittedName>
</protein>
<dbReference type="PANTHER" id="PTHR11122">
    <property type="entry name" value="APOSPORY-ASSOCIATED PROTEIN C-RELATED"/>
    <property type="match status" value="1"/>
</dbReference>
<sequence>MYDGARMQVYLYGGQVTSWKNELGEELLFVSSKVLAPSFLFSFLMHSFSLFILTCLQANFTPPKSIRGGIPLCFPQVRLLSSSLELRTYLHHFNSSSFSFHIISHAGFKSWPS</sequence>
<dbReference type="Proteomes" id="UP001341840">
    <property type="component" value="Unassembled WGS sequence"/>
</dbReference>
<gene>
    <name evidence="2" type="ORF">PIB30_012688</name>
</gene>
<dbReference type="Gene3D" id="2.70.98.10">
    <property type="match status" value="1"/>
</dbReference>
<accession>A0ABU6Q6X4</accession>